<name>A0ABN3USP6_9MICO</name>
<evidence type="ECO:0000313" key="2">
    <source>
        <dbReference type="EMBL" id="GAA2737930.1"/>
    </source>
</evidence>
<protein>
    <submittedName>
        <fullName evidence="2">Uncharacterized protein</fullName>
    </submittedName>
</protein>
<evidence type="ECO:0000313" key="3">
    <source>
        <dbReference type="Proteomes" id="UP001501326"/>
    </source>
</evidence>
<evidence type="ECO:0000256" key="1">
    <source>
        <dbReference type="SAM" id="MobiDB-lite"/>
    </source>
</evidence>
<organism evidence="2 3">
    <name type="scientific">Pedococcus aerophilus</name>
    <dbReference type="NCBI Taxonomy" id="436356"/>
    <lineage>
        <taxon>Bacteria</taxon>
        <taxon>Bacillati</taxon>
        <taxon>Actinomycetota</taxon>
        <taxon>Actinomycetes</taxon>
        <taxon>Micrococcales</taxon>
        <taxon>Intrasporangiaceae</taxon>
        <taxon>Pedococcus</taxon>
    </lineage>
</organism>
<comment type="caution">
    <text evidence="2">The sequence shown here is derived from an EMBL/GenBank/DDBJ whole genome shotgun (WGS) entry which is preliminary data.</text>
</comment>
<keyword evidence="3" id="KW-1185">Reference proteome</keyword>
<proteinExistence type="predicted"/>
<accession>A0ABN3USP6</accession>
<dbReference type="Proteomes" id="UP001501326">
    <property type="component" value="Unassembled WGS sequence"/>
</dbReference>
<gene>
    <name evidence="2" type="ORF">GCM10009867_27150</name>
</gene>
<sequence>MAALTQKNWDPKRARSHWGSIQSGPSEGVITRTRVCRPPWSARILACADGVSLRDLLPTGRRVAACA</sequence>
<dbReference type="EMBL" id="BAAARN010000003">
    <property type="protein sequence ID" value="GAA2737930.1"/>
    <property type="molecule type" value="Genomic_DNA"/>
</dbReference>
<reference evidence="2 3" key="1">
    <citation type="journal article" date="2019" name="Int. J. Syst. Evol. Microbiol.">
        <title>The Global Catalogue of Microorganisms (GCM) 10K type strain sequencing project: providing services to taxonomists for standard genome sequencing and annotation.</title>
        <authorList>
            <consortium name="The Broad Institute Genomics Platform"/>
            <consortium name="The Broad Institute Genome Sequencing Center for Infectious Disease"/>
            <person name="Wu L."/>
            <person name="Ma J."/>
        </authorList>
    </citation>
    <scope>NUCLEOTIDE SEQUENCE [LARGE SCALE GENOMIC DNA]</scope>
    <source>
        <strain evidence="2 3">JCM 16378</strain>
    </source>
</reference>
<feature type="region of interest" description="Disordered" evidence="1">
    <location>
        <begin position="1"/>
        <end position="26"/>
    </location>
</feature>